<evidence type="ECO:0000256" key="3">
    <source>
        <dbReference type="ARBA" id="ARBA00022603"/>
    </source>
</evidence>
<dbReference type="GO" id="GO:0005634">
    <property type="term" value="C:nucleus"/>
    <property type="evidence" value="ECO:0007669"/>
    <property type="project" value="UniProtKB-SubCell"/>
</dbReference>
<keyword evidence="5" id="KW-0539">Nucleus</keyword>
<dbReference type="VEuPathDB" id="FungiDB:CAGL0M13915g"/>
<evidence type="ECO:0000256" key="2">
    <source>
        <dbReference type="ARBA" id="ARBA00009841"/>
    </source>
</evidence>
<dbReference type="GO" id="GO:0032259">
    <property type="term" value="P:methylation"/>
    <property type="evidence" value="ECO:0007669"/>
    <property type="project" value="UniProtKB-KW"/>
</dbReference>
<dbReference type="Pfam" id="PF02598">
    <property type="entry name" value="Methyltrn_RNA_3"/>
    <property type="match status" value="1"/>
</dbReference>
<protein>
    <submittedName>
        <fullName evidence="7">Putative methyltransferase</fullName>
    </submittedName>
</protein>
<dbReference type="EMBL" id="LLZZ01000161">
    <property type="protein sequence ID" value="KTA97389.1"/>
    <property type="molecule type" value="Genomic_DNA"/>
</dbReference>
<dbReference type="PANTHER" id="PTHR12150:SF13">
    <property type="entry name" value="METHYLTRANSFERASE C9ORF114-RELATED"/>
    <property type="match status" value="1"/>
</dbReference>
<dbReference type="InterPro" id="IPR029026">
    <property type="entry name" value="tRNA_m1G_MTases_N"/>
</dbReference>
<dbReference type="PANTHER" id="PTHR12150">
    <property type="entry name" value="CLASS IV SAM-BINDING METHYLTRANSFERASE-RELATED"/>
    <property type="match status" value="1"/>
</dbReference>
<evidence type="ECO:0000313" key="8">
    <source>
        <dbReference type="Proteomes" id="UP000054886"/>
    </source>
</evidence>
<name>A0A0W0CLR4_CANGB</name>
<sequence length="367" mass="41643">MVEKRKLNGSGSNDKKKAKKAVVVKPKPAKKVLKVSEKTLNYAVCIPTSVLDNCQNLSQKTYVVYQLARTLTLFNVAEVVVLDLKQEKQNSIIEKDDTKKEKKRMSDAMLLASLLQYFVTPPYLIKSVFKKEYLPYFKEASKLPRLSALPFMRYMEENRYREGLAIRMSKPDPKSKKEFKQTKYINIGESDALELKSQLVPINVRVTVDIIDKKVVAPEEAYGDYVGPKASYGYHVRIAKSFADLFMGSSFPSGYTQTVWCNSGDYYYDESTKKHNKVEVHIPRLSKIIRSGPQNPEKPEDVPALLLVLGKWDHINKSFQNSKDQFEGSEHAYQFFDGQIELPGSVPQGNITIPDSCTIAMTLLSSI</sequence>
<proteinExistence type="inferred from homology"/>
<comment type="similarity">
    <text evidence="2">Belongs to the class IV-like SAM-binding methyltransferase superfamily.</text>
</comment>
<dbReference type="SUPFAM" id="SSF75217">
    <property type="entry name" value="alpha/beta knot"/>
    <property type="match status" value="1"/>
</dbReference>
<accession>A0A0W0CLR4</accession>
<reference evidence="7 8" key="1">
    <citation type="submission" date="2015-10" db="EMBL/GenBank/DDBJ databases">
        <title>Draft genomes sequences of Candida glabrata isolates 1A, 1B, 2A, 2B, 3A and 3B.</title>
        <authorList>
            <person name="Haavelsrud O.E."/>
            <person name="Gaustad P."/>
        </authorList>
    </citation>
    <scope>NUCLEOTIDE SEQUENCE [LARGE SCALE GENOMIC DNA]</scope>
    <source>
        <strain evidence="7">910700640</strain>
    </source>
</reference>
<comment type="subcellular location">
    <subcellularLocation>
        <location evidence="1">Nucleus</location>
    </subcellularLocation>
</comment>
<evidence type="ECO:0000256" key="5">
    <source>
        <dbReference type="ARBA" id="ARBA00023242"/>
    </source>
</evidence>
<dbReference type="InterPro" id="IPR003750">
    <property type="entry name" value="Put_MeTrfase-C9orf114-like"/>
</dbReference>
<dbReference type="PhylomeDB" id="A0A0W0CLR4"/>
<dbReference type="AlphaFoldDB" id="A0A0W0CLR4"/>
<evidence type="ECO:0000256" key="4">
    <source>
        <dbReference type="ARBA" id="ARBA00022679"/>
    </source>
</evidence>
<dbReference type="FunFam" id="3.40.1280.10:FF:000040">
    <property type="entry name" value="YMR310C-like protein"/>
    <property type="match status" value="1"/>
</dbReference>
<dbReference type="OrthoDB" id="361029at2759"/>
<dbReference type="GO" id="GO:0008168">
    <property type="term" value="F:methyltransferase activity"/>
    <property type="evidence" value="ECO:0007669"/>
    <property type="project" value="UniProtKB-KW"/>
</dbReference>
<evidence type="ECO:0000256" key="1">
    <source>
        <dbReference type="ARBA" id="ARBA00004123"/>
    </source>
</evidence>
<organism evidence="7 8">
    <name type="scientific">Candida glabrata</name>
    <name type="common">Yeast</name>
    <name type="synonym">Torulopsis glabrata</name>
    <dbReference type="NCBI Taxonomy" id="5478"/>
    <lineage>
        <taxon>Eukaryota</taxon>
        <taxon>Fungi</taxon>
        <taxon>Dikarya</taxon>
        <taxon>Ascomycota</taxon>
        <taxon>Saccharomycotina</taxon>
        <taxon>Saccharomycetes</taxon>
        <taxon>Saccharomycetales</taxon>
        <taxon>Saccharomycetaceae</taxon>
        <taxon>Nakaseomyces</taxon>
    </lineage>
</organism>
<feature type="region of interest" description="Disordered" evidence="6">
    <location>
        <begin position="1"/>
        <end position="21"/>
    </location>
</feature>
<dbReference type="VEuPathDB" id="FungiDB:GWK60_M13849"/>
<dbReference type="VEuPathDB" id="FungiDB:GVI51_M13893"/>
<dbReference type="OMA" id="YGYHVRI"/>
<dbReference type="Gene3D" id="3.40.1280.10">
    <property type="match status" value="2"/>
</dbReference>
<keyword evidence="4 7" id="KW-0808">Transferase</keyword>
<keyword evidence="3 7" id="KW-0489">Methyltransferase</keyword>
<comment type="caution">
    <text evidence="7">The sequence shown here is derived from an EMBL/GenBank/DDBJ whole genome shotgun (WGS) entry which is preliminary data.</text>
</comment>
<gene>
    <name evidence="7" type="ORF">AO440_004451</name>
</gene>
<dbReference type="CDD" id="cd18086">
    <property type="entry name" value="HsC9orf114-like"/>
    <property type="match status" value="1"/>
</dbReference>
<dbReference type="VEuPathDB" id="FungiDB:B1J91_M13915g"/>
<evidence type="ECO:0000313" key="7">
    <source>
        <dbReference type="EMBL" id="KTA97389.1"/>
    </source>
</evidence>
<evidence type="ECO:0000256" key="6">
    <source>
        <dbReference type="SAM" id="MobiDB-lite"/>
    </source>
</evidence>
<dbReference type="InterPro" id="IPR029028">
    <property type="entry name" value="Alpha/beta_knot_MTases"/>
</dbReference>
<dbReference type="Proteomes" id="UP000054886">
    <property type="component" value="Unassembled WGS sequence"/>
</dbReference>